<dbReference type="RefSeq" id="WP_139100347.1">
    <property type="nucleotide sequence ID" value="NZ_VDFW01000043.1"/>
</dbReference>
<reference evidence="2 3" key="1">
    <citation type="submission" date="2019-06" db="EMBL/GenBank/DDBJ databases">
        <title>Amycolatopsis alkalitolerans sp. nov., isolated from Gastrodia elata Blume.</title>
        <authorList>
            <person name="Narsing Rao M.P."/>
            <person name="Li W.J."/>
        </authorList>
    </citation>
    <scope>NUCLEOTIDE SEQUENCE [LARGE SCALE GENOMIC DNA]</scope>
    <source>
        <strain evidence="2 3">SYSUP0005</strain>
    </source>
</reference>
<proteinExistence type="predicted"/>
<dbReference type="OrthoDB" id="129384at2"/>
<dbReference type="EMBL" id="VDFW01000043">
    <property type="protein sequence ID" value="TNC20480.1"/>
    <property type="molecule type" value="Genomic_DNA"/>
</dbReference>
<keyword evidence="3" id="KW-1185">Reference proteome</keyword>
<organism evidence="2 3">
    <name type="scientific">Amycolatopsis alkalitolerans</name>
    <dbReference type="NCBI Taxonomy" id="2547244"/>
    <lineage>
        <taxon>Bacteria</taxon>
        <taxon>Bacillati</taxon>
        <taxon>Actinomycetota</taxon>
        <taxon>Actinomycetes</taxon>
        <taxon>Pseudonocardiales</taxon>
        <taxon>Pseudonocardiaceae</taxon>
        <taxon>Amycolatopsis</taxon>
    </lineage>
</organism>
<accession>A0A5C4LRC9</accession>
<feature type="domain" description="Flavodoxin" evidence="1">
    <location>
        <begin position="4"/>
        <end position="136"/>
    </location>
</feature>
<dbReference type="InterPro" id="IPR026816">
    <property type="entry name" value="Flavodoxin_dom"/>
</dbReference>
<evidence type="ECO:0000313" key="2">
    <source>
        <dbReference type="EMBL" id="TNC20480.1"/>
    </source>
</evidence>
<dbReference type="Proteomes" id="UP000305546">
    <property type="component" value="Unassembled WGS sequence"/>
</dbReference>
<evidence type="ECO:0000259" key="1">
    <source>
        <dbReference type="Pfam" id="PF12724"/>
    </source>
</evidence>
<sequence length="185" mass="20042">MKVLVCAASRHGATFEIAEEIGFRLGEALGLLGEPAGVSVCRAETVSTVRGYDAAVLGSAVYERRWVESARQLVDQAGDDLALMPVWLFSVGAVGSPLAVVQDPAELGEVRGRTRAYEHRTFVGRVDWPRLATDERAAAVSLQVGTGDYRNWLEIRNWAYTIATTLRAAQEMSPPLASPALASRR</sequence>
<comment type="caution">
    <text evidence="2">The sequence shown here is derived from an EMBL/GenBank/DDBJ whole genome shotgun (WGS) entry which is preliminary data.</text>
</comment>
<dbReference type="SUPFAM" id="SSF52218">
    <property type="entry name" value="Flavoproteins"/>
    <property type="match status" value="1"/>
</dbReference>
<name>A0A5C4LRC9_9PSEU</name>
<dbReference type="AlphaFoldDB" id="A0A5C4LRC9"/>
<evidence type="ECO:0000313" key="3">
    <source>
        <dbReference type="Proteomes" id="UP000305546"/>
    </source>
</evidence>
<protein>
    <submittedName>
        <fullName evidence="2">Protoporphyrinogen oxidase</fullName>
    </submittedName>
</protein>
<dbReference type="Pfam" id="PF12724">
    <property type="entry name" value="Flavodoxin_5"/>
    <property type="match status" value="1"/>
</dbReference>
<dbReference type="Gene3D" id="3.40.50.360">
    <property type="match status" value="1"/>
</dbReference>
<gene>
    <name evidence="2" type="ORF">FG385_30970</name>
</gene>
<dbReference type="InterPro" id="IPR029039">
    <property type="entry name" value="Flavoprotein-like_sf"/>
</dbReference>